<dbReference type="GO" id="GO:0006402">
    <property type="term" value="P:mRNA catabolic process"/>
    <property type="evidence" value="ECO:0007669"/>
    <property type="project" value="TreeGrafter"/>
</dbReference>
<dbReference type="Proteomes" id="UP000754883">
    <property type="component" value="Unassembled WGS sequence"/>
</dbReference>
<reference evidence="3 4" key="2">
    <citation type="submission" date="2021-10" db="EMBL/GenBank/DDBJ databases">
        <authorList>
            <person name="Piombo E."/>
        </authorList>
    </citation>
    <scope>NUCLEOTIDE SEQUENCE [LARGE SCALE GENOMIC DNA]</scope>
</reference>
<dbReference type="Pfam" id="PF23216">
    <property type="entry name" value="WHD_CYT4"/>
    <property type="match status" value="1"/>
</dbReference>
<dbReference type="EMBL" id="CABFNO020001560">
    <property type="protein sequence ID" value="CAH0001070.1"/>
    <property type="molecule type" value="Genomic_DNA"/>
</dbReference>
<dbReference type="SUPFAM" id="SSF50249">
    <property type="entry name" value="Nucleic acid-binding proteins"/>
    <property type="match status" value="1"/>
</dbReference>
<dbReference type="InterPro" id="IPR012340">
    <property type="entry name" value="NA-bd_OB-fold"/>
</dbReference>
<name>A0A9N9URU7_9HYPO</name>
<accession>A0A9N9URU7</accession>
<dbReference type="GO" id="GO:0000932">
    <property type="term" value="C:P-body"/>
    <property type="evidence" value="ECO:0007669"/>
    <property type="project" value="TreeGrafter"/>
</dbReference>
<dbReference type="InterPro" id="IPR057912">
    <property type="entry name" value="OB_CYT4_C"/>
</dbReference>
<comment type="caution">
    <text evidence="3">The sequence shown here is derived from an EMBL/GenBank/DDBJ whole genome shotgun (WGS) entry which is preliminary data.</text>
</comment>
<dbReference type="InterPro" id="IPR056625">
    <property type="entry name" value="SH3_CYT4"/>
</dbReference>
<dbReference type="AlphaFoldDB" id="A0A9N9URU7"/>
<keyword evidence="4" id="KW-1185">Reference proteome</keyword>
<dbReference type="InterPro" id="IPR056624">
    <property type="entry name" value="WH_CYT4"/>
</dbReference>
<dbReference type="InterPro" id="IPR050180">
    <property type="entry name" value="RNR_Ribonuclease"/>
</dbReference>
<feature type="compositionally biased region" description="Basic and acidic residues" evidence="1">
    <location>
        <begin position="93"/>
        <end position="103"/>
    </location>
</feature>
<gene>
    <name evidence="3" type="ORF">CBYS24578_00001285</name>
</gene>
<protein>
    <recommendedName>
        <fullName evidence="2">RNB domain-containing protein</fullName>
    </recommendedName>
</protein>
<feature type="region of interest" description="Disordered" evidence="1">
    <location>
        <begin position="80"/>
        <end position="104"/>
    </location>
</feature>
<evidence type="ECO:0000313" key="3">
    <source>
        <dbReference type="EMBL" id="CAH0001070.1"/>
    </source>
</evidence>
<dbReference type="GO" id="GO:0003723">
    <property type="term" value="F:RNA binding"/>
    <property type="evidence" value="ECO:0007669"/>
    <property type="project" value="InterPro"/>
</dbReference>
<evidence type="ECO:0000313" key="4">
    <source>
        <dbReference type="Proteomes" id="UP000754883"/>
    </source>
</evidence>
<evidence type="ECO:0000256" key="1">
    <source>
        <dbReference type="SAM" id="MobiDB-lite"/>
    </source>
</evidence>
<feature type="domain" description="RNB" evidence="2">
    <location>
        <begin position="557"/>
        <end position="920"/>
    </location>
</feature>
<reference evidence="4" key="1">
    <citation type="submission" date="2019-06" db="EMBL/GenBank/DDBJ databases">
        <authorList>
            <person name="Broberg M."/>
        </authorList>
    </citation>
    <scope>NUCLEOTIDE SEQUENCE [LARGE SCALE GENOMIC DNA]</scope>
</reference>
<dbReference type="PANTHER" id="PTHR23355:SF65">
    <property type="entry name" value="EXORIBONUCLEASE CYT-4, PUTATIVE (AFU_ORTHOLOGUE AFUA_7G01550)-RELATED"/>
    <property type="match status" value="1"/>
</dbReference>
<evidence type="ECO:0000259" key="2">
    <source>
        <dbReference type="SMART" id="SM00955"/>
    </source>
</evidence>
<dbReference type="Pfam" id="PF23214">
    <property type="entry name" value="SH3_CYT4"/>
    <property type="match status" value="1"/>
</dbReference>
<dbReference type="Pfam" id="PF25522">
    <property type="entry name" value="OB_cyt-4"/>
    <property type="match status" value="1"/>
</dbReference>
<dbReference type="InterPro" id="IPR001900">
    <property type="entry name" value="RNase_II/R"/>
</dbReference>
<dbReference type="OrthoDB" id="2285229at2759"/>
<proteinExistence type="predicted"/>
<dbReference type="PANTHER" id="PTHR23355">
    <property type="entry name" value="RIBONUCLEASE"/>
    <property type="match status" value="1"/>
</dbReference>
<sequence>MLQSSKPSNACLRCISQGSRHGATLVAQRVSPLNLRLNPSVIVSFATVFVYPATLSTLDTDALFKSHYSTVTKVTEISKTFGPSHFPDPSQPGKHDEKPDTKSKPLSIRVRLASWNSTHENWNMILNPIHDKLDYTKSPNALIRSQTTGSAALETFKASRAGMTAVVADDWVGTSLLEVGLDSRKPGDLVEIRYQATRAPVMAVYLGFAGGRYHFFSASGRWTMTVGFGSFFTVSNFATLEELEPILAEIPDCKTPDEFDVARQDDKGPSRAVASSLIDKMNKFTMDSQRIYQGSMDELDRAREILADDKEVKYLSLFEIADILLPASLKENGEFPPYALYAVHTSLSRNEVAFKPLSPTSDCHRREHIFEVFPVSFHHSVNRVATMVRDYTTEKSRTTLDPSKRRVEPTPFESFIAKARSLVLASRETRDWTPHGILAPSSVPTALHKVQWSDVDLDIIAFLRSWASYDLFELSSRFPGYGATILRALDLYPDVSLDQSIAWTFLQEIGSIRPWEIPSRYSVRFPKTNIIRSGGLARNIPPMLEESRREDLAAAYRTDMKSATVFCIDSPGTTMVDDGISLERTSKDDEFWIHVHAADPASGIQPKSQLSQYMELLPENIYLRGHFQAMLSGTLGGAPKGEFAELVREYSLANDVRALTFSAKVNSSGSILDYKIAPTRLGNVVYLDPADVSVFCGDEVVNTVTPSQFSVGVENVRPPSPPDRTIPSPESLDASAQDDLLTLSRLGKAIHQKRLAKGAWPYFFPTPTVRVTFPETPKDLDSADPKEYTPADPFIEVKLKDGPMASVVGNTMVLAGEVAARWCADRGIPIPYRQDGKSAQNYEQALKYATDELYPQIQKGIEPSMEQRAELSVLTGGVEIAATPGPYFIMGLDMYTKATSPLRRYSDLLTHWQIHAALAYEHENQLKLNGSQHDLDRILPFTKDEMTNTISLLHMREKMSRRVSRADRDWLLIALVRAWRFEKTAPSSFRFTVSSRWKTGLVGNLDFYGLSAFCDAIGLQNKVLIKDVKVGDQLEVELTDINVHSGEIMVQALNYLGPPKPASDV</sequence>
<dbReference type="SMART" id="SM00955">
    <property type="entry name" value="RNB"/>
    <property type="match status" value="1"/>
</dbReference>
<dbReference type="GO" id="GO:0000175">
    <property type="term" value="F:3'-5'-RNA exonuclease activity"/>
    <property type="evidence" value="ECO:0007669"/>
    <property type="project" value="TreeGrafter"/>
</dbReference>
<dbReference type="Pfam" id="PF00773">
    <property type="entry name" value="RNB"/>
    <property type="match status" value="1"/>
</dbReference>
<organism evidence="3 4">
    <name type="scientific">Clonostachys byssicola</name>
    <dbReference type="NCBI Taxonomy" id="160290"/>
    <lineage>
        <taxon>Eukaryota</taxon>
        <taxon>Fungi</taxon>
        <taxon>Dikarya</taxon>
        <taxon>Ascomycota</taxon>
        <taxon>Pezizomycotina</taxon>
        <taxon>Sordariomycetes</taxon>
        <taxon>Hypocreomycetidae</taxon>
        <taxon>Hypocreales</taxon>
        <taxon>Bionectriaceae</taxon>
        <taxon>Clonostachys</taxon>
    </lineage>
</organism>